<dbReference type="STRING" id="59925.EU91_0150"/>
<sequence>MLLEKLLIIVFLKKNIYRTNNIQKVLMPLKATYTKKPMIVSGISDSIK</sequence>
<comment type="caution">
    <text evidence="1">The sequence shown here is derived from an EMBL/GenBank/DDBJ whole genome shotgun (WGS) entry which is preliminary data.</text>
</comment>
<name>A0A0A1ZKM5_PROMR</name>
<reference evidence="2" key="1">
    <citation type="journal article" date="2014" name="Sci. Data">
        <title>Genomes of diverse isolates of the marine cyanobacterium Prochlorococcus.</title>
        <authorList>
            <person name="Biller S."/>
            <person name="Berube P."/>
            <person name="Thompson J."/>
            <person name="Kelly L."/>
            <person name="Roggensack S."/>
            <person name="Awad L."/>
            <person name="Roache-Johnson K."/>
            <person name="Ding H."/>
            <person name="Giovannoni S.J."/>
            <person name="Moore L.R."/>
            <person name="Chisholm S.W."/>
        </authorList>
    </citation>
    <scope>NUCLEOTIDE SEQUENCE [LARGE SCALE GENOMIC DNA]</scope>
    <source>
        <strain evidence="2">GP2</strain>
    </source>
</reference>
<dbReference type="EMBL" id="JNAH01000002">
    <property type="protein sequence ID" value="KGF89036.1"/>
    <property type="molecule type" value="Genomic_DNA"/>
</dbReference>
<protein>
    <submittedName>
        <fullName evidence="1">Uncharacterized protein</fullName>
    </submittedName>
</protein>
<proteinExistence type="predicted"/>
<gene>
    <name evidence="1" type="ORF">EU91_0150</name>
</gene>
<dbReference type="Proteomes" id="UP000030598">
    <property type="component" value="Unassembled WGS sequence"/>
</dbReference>
<evidence type="ECO:0000313" key="1">
    <source>
        <dbReference type="EMBL" id="KGF89036.1"/>
    </source>
</evidence>
<dbReference type="AlphaFoldDB" id="A0A0A1ZKM5"/>
<evidence type="ECO:0000313" key="2">
    <source>
        <dbReference type="Proteomes" id="UP000030598"/>
    </source>
</evidence>
<organism evidence="1 2">
    <name type="scientific">Prochlorococcus marinus str. GP2</name>
    <dbReference type="NCBI Taxonomy" id="59925"/>
    <lineage>
        <taxon>Bacteria</taxon>
        <taxon>Bacillati</taxon>
        <taxon>Cyanobacteriota</taxon>
        <taxon>Cyanophyceae</taxon>
        <taxon>Synechococcales</taxon>
        <taxon>Prochlorococcaceae</taxon>
        <taxon>Prochlorococcus</taxon>
    </lineage>
</organism>
<accession>A0A0A1ZKM5</accession>